<keyword evidence="4" id="KW-1185">Reference proteome</keyword>
<feature type="domain" description="DUF4460" evidence="1">
    <location>
        <begin position="30"/>
        <end position="139"/>
    </location>
</feature>
<dbReference type="GO" id="GO:0005739">
    <property type="term" value="C:mitochondrion"/>
    <property type="evidence" value="ECO:0007669"/>
    <property type="project" value="TreeGrafter"/>
</dbReference>
<dbReference type="eggNOG" id="ENOG502QTGC">
    <property type="taxonomic scope" value="Eukaryota"/>
</dbReference>
<evidence type="ECO:0000259" key="1">
    <source>
        <dbReference type="Pfam" id="PF14687"/>
    </source>
</evidence>
<dbReference type="STRING" id="8496.A0A151MR04"/>
<evidence type="ECO:0000313" key="3">
    <source>
        <dbReference type="EMBL" id="KYO26971.1"/>
    </source>
</evidence>
<dbReference type="InterPro" id="IPR027986">
    <property type="entry name" value="TCAIM"/>
</dbReference>
<dbReference type="AlphaFoldDB" id="A0A151MR04"/>
<organism evidence="3 4">
    <name type="scientific">Alligator mississippiensis</name>
    <name type="common">American alligator</name>
    <dbReference type="NCBI Taxonomy" id="8496"/>
    <lineage>
        <taxon>Eukaryota</taxon>
        <taxon>Metazoa</taxon>
        <taxon>Chordata</taxon>
        <taxon>Craniata</taxon>
        <taxon>Vertebrata</taxon>
        <taxon>Euteleostomi</taxon>
        <taxon>Archelosauria</taxon>
        <taxon>Archosauria</taxon>
        <taxon>Crocodylia</taxon>
        <taxon>Alligatoridae</taxon>
        <taxon>Alligatorinae</taxon>
        <taxon>Alligator</taxon>
    </lineage>
</organism>
<feature type="domain" description="DUF4461" evidence="2">
    <location>
        <begin position="194"/>
        <end position="272"/>
    </location>
</feature>
<evidence type="ECO:0000313" key="4">
    <source>
        <dbReference type="Proteomes" id="UP000050525"/>
    </source>
</evidence>
<dbReference type="InterPro" id="IPR027989">
    <property type="entry name" value="DUF4461"/>
</dbReference>
<reference evidence="3 4" key="1">
    <citation type="journal article" date="2012" name="Genome Biol.">
        <title>Sequencing three crocodilian genomes to illuminate the evolution of archosaurs and amniotes.</title>
        <authorList>
            <person name="St John J.A."/>
            <person name="Braun E.L."/>
            <person name="Isberg S.R."/>
            <person name="Miles L.G."/>
            <person name="Chong A.Y."/>
            <person name="Gongora J."/>
            <person name="Dalzell P."/>
            <person name="Moran C."/>
            <person name="Bed'hom B."/>
            <person name="Abzhanov A."/>
            <person name="Burgess S.C."/>
            <person name="Cooksey A.M."/>
            <person name="Castoe T.A."/>
            <person name="Crawford N.G."/>
            <person name="Densmore L.D."/>
            <person name="Drew J.C."/>
            <person name="Edwards S.V."/>
            <person name="Faircloth B.C."/>
            <person name="Fujita M.K."/>
            <person name="Greenwold M.J."/>
            <person name="Hoffmann F.G."/>
            <person name="Howard J.M."/>
            <person name="Iguchi T."/>
            <person name="Janes D.E."/>
            <person name="Khan S.Y."/>
            <person name="Kohno S."/>
            <person name="de Koning A.J."/>
            <person name="Lance S.L."/>
            <person name="McCarthy F.M."/>
            <person name="McCormack J.E."/>
            <person name="Merchant M.E."/>
            <person name="Peterson D.G."/>
            <person name="Pollock D.D."/>
            <person name="Pourmand N."/>
            <person name="Raney B.J."/>
            <person name="Roessler K.A."/>
            <person name="Sanford J.R."/>
            <person name="Sawyer R.H."/>
            <person name="Schmidt C.J."/>
            <person name="Triplett E.W."/>
            <person name="Tuberville T.D."/>
            <person name="Venegas-Anaya M."/>
            <person name="Howard J.T."/>
            <person name="Jarvis E.D."/>
            <person name="Guillette L.J.Jr."/>
            <person name="Glenn T.C."/>
            <person name="Green R.E."/>
            <person name="Ray D.A."/>
        </authorList>
    </citation>
    <scope>NUCLEOTIDE SEQUENCE [LARGE SCALE GENOMIC DNA]</scope>
    <source>
        <strain evidence="3">KSC_2009_1</strain>
    </source>
</reference>
<accession>A0A151MR04</accession>
<dbReference type="PANTHER" id="PTHR31596:SF1">
    <property type="entry name" value="T-CELL ACTIVATION INHIBITOR, MITOCHONDRIAL"/>
    <property type="match status" value="1"/>
</dbReference>
<protein>
    <submittedName>
        <fullName evidence="3">T-cell activation inhibitor, mitochondrial</fullName>
    </submittedName>
</protein>
<dbReference type="Proteomes" id="UP000050525">
    <property type="component" value="Unassembled WGS sequence"/>
</dbReference>
<dbReference type="PANTHER" id="PTHR31596">
    <property type="entry name" value="T-CELL ACTIVATION INHIBITOR, MITOCHONDRIAL"/>
    <property type="match status" value="1"/>
</dbReference>
<name>A0A151MR04_ALLMI</name>
<gene>
    <name evidence="3" type="primary">TCAIM</name>
    <name evidence="3" type="ORF">Y1Q_0019381</name>
</gene>
<dbReference type="Pfam" id="PF14688">
    <property type="entry name" value="DUF4461"/>
    <property type="match status" value="1"/>
</dbReference>
<sequence length="333" mass="38695">MFGHLRTVRSKGWKIRLCLEKILLQWILQARALSGADAINALRPFYFAVHPDFFGQHPREREINENSLKRLNGYLENIQKPGYKPFTPTRLTFYVREREHNSSSVQESLSPSGFRAVSFTLHTRDLLSTVLDILNSCSLSTEHVQSLNASVDSQPHKEAKGTFYRPIKWDKTYYSFTGFKDPEEELEQAQKMETTLISWLENNEESAIKKLKNSLPRRKELERLKSELCHQLQLSDIRWQRSWDIAHRCSQLHSLSRLAHQRPEVLMNVKGTLGKIPIFPWAKETKGMDKWTTYTVVKGVNGGTYRSGKKICYGFVCLLYPMDTQLYLQIVQV</sequence>
<dbReference type="InterPro" id="IPR028031">
    <property type="entry name" value="DUF4460"/>
</dbReference>
<dbReference type="Pfam" id="PF14687">
    <property type="entry name" value="DUF4460"/>
    <property type="match status" value="1"/>
</dbReference>
<dbReference type="EMBL" id="AKHW03005461">
    <property type="protein sequence ID" value="KYO26971.1"/>
    <property type="molecule type" value="Genomic_DNA"/>
</dbReference>
<comment type="caution">
    <text evidence="3">The sequence shown here is derived from an EMBL/GenBank/DDBJ whole genome shotgun (WGS) entry which is preliminary data.</text>
</comment>
<evidence type="ECO:0000259" key="2">
    <source>
        <dbReference type="Pfam" id="PF14688"/>
    </source>
</evidence>
<proteinExistence type="predicted"/>